<gene>
    <name evidence="1" type="ORF">CA13_39420</name>
</gene>
<evidence type="ECO:0000313" key="1">
    <source>
        <dbReference type="EMBL" id="TWT82479.1"/>
    </source>
</evidence>
<reference evidence="1 2" key="1">
    <citation type="submission" date="2019-02" db="EMBL/GenBank/DDBJ databases">
        <title>Deep-cultivation of Planctomycetes and their phenomic and genomic characterization uncovers novel biology.</title>
        <authorList>
            <person name="Wiegand S."/>
            <person name="Jogler M."/>
            <person name="Boedeker C."/>
            <person name="Pinto D."/>
            <person name="Vollmers J."/>
            <person name="Rivas-Marin E."/>
            <person name="Kohn T."/>
            <person name="Peeters S.H."/>
            <person name="Heuer A."/>
            <person name="Rast P."/>
            <person name="Oberbeckmann S."/>
            <person name="Bunk B."/>
            <person name="Jeske O."/>
            <person name="Meyerdierks A."/>
            <person name="Storesund J.E."/>
            <person name="Kallscheuer N."/>
            <person name="Luecker S."/>
            <person name="Lage O.M."/>
            <person name="Pohl T."/>
            <person name="Merkel B.J."/>
            <person name="Hornburger P."/>
            <person name="Mueller R.-W."/>
            <person name="Bruemmer F."/>
            <person name="Labrenz M."/>
            <person name="Spormann A.M."/>
            <person name="Op Den Camp H."/>
            <person name="Overmann J."/>
            <person name="Amann R."/>
            <person name="Jetten M.S.M."/>
            <person name="Mascher T."/>
            <person name="Medema M.H."/>
            <person name="Devos D.P."/>
            <person name="Kaster A.-K."/>
            <person name="Ovreas L."/>
            <person name="Rohde M."/>
            <person name="Galperin M.Y."/>
            <person name="Jogler C."/>
        </authorList>
    </citation>
    <scope>NUCLEOTIDE SEQUENCE [LARGE SCALE GENOMIC DNA]</scope>
    <source>
        <strain evidence="1 2">CA13</strain>
    </source>
</reference>
<protein>
    <submittedName>
        <fullName evidence="1">Uncharacterized protein</fullName>
    </submittedName>
</protein>
<dbReference type="AlphaFoldDB" id="A0A5C5Z511"/>
<sequence length="69" mass="7781">MHGHYSYLGSNPPNPLLVFQNDKTLMIPRFATGVACPTAADDNANFIHAISTSVHRFQLVCWEFFQQDV</sequence>
<dbReference type="Proteomes" id="UP000315010">
    <property type="component" value="Unassembled WGS sequence"/>
</dbReference>
<evidence type="ECO:0000313" key="2">
    <source>
        <dbReference type="Proteomes" id="UP000315010"/>
    </source>
</evidence>
<name>A0A5C5Z511_9BACT</name>
<comment type="caution">
    <text evidence="1">The sequence shown here is derived from an EMBL/GenBank/DDBJ whole genome shotgun (WGS) entry which is preliminary data.</text>
</comment>
<keyword evidence="2" id="KW-1185">Reference proteome</keyword>
<organism evidence="1 2">
    <name type="scientific">Novipirellula herctigrandis</name>
    <dbReference type="NCBI Taxonomy" id="2527986"/>
    <lineage>
        <taxon>Bacteria</taxon>
        <taxon>Pseudomonadati</taxon>
        <taxon>Planctomycetota</taxon>
        <taxon>Planctomycetia</taxon>
        <taxon>Pirellulales</taxon>
        <taxon>Pirellulaceae</taxon>
        <taxon>Novipirellula</taxon>
    </lineage>
</organism>
<dbReference type="EMBL" id="SJPJ01000001">
    <property type="protein sequence ID" value="TWT82479.1"/>
    <property type="molecule type" value="Genomic_DNA"/>
</dbReference>
<proteinExistence type="predicted"/>
<accession>A0A5C5Z511</accession>